<feature type="chain" id="PRO_5029944791" description="Metalloendopeptidase" evidence="7">
    <location>
        <begin position="23"/>
        <end position="633"/>
    </location>
</feature>
<evidence type="ECO:0000256" key="4">
    <source>
        <dbReference type="ARBA" id="ARBA00022833"/>
    </source>
</evidence>
<dbReference type="OrthoDB" id="291007at2759"/>
<feature type="compositionally biased region" description="Low complexity" evidence="8">
    <location>
        <begin position="488"/>
        <end position="511"/>
    </location>
</feature>
<organism evidence="10 11">
    <name type="scientific">Clytia hemisphaerica</name>
    <dbReference type="NCBI Taxonomy" id="252671"/>
    <lineage>
        <taxon>Eukaryota</taxon>
        <taxon>Metazoa</taxon>
        <taxon>Cnidaria</taxon>
        <taxon>Hydrozoa</taxon>
        <taxon>Hydroidolina</taxon>
        <taxon>Leptothecata</taxon>
        <taxon>Obeliida</taxon>
        <taxon>Clytiidae</taxon>
        <taxon>Clytia</taxon>
    </lineage>
</organism>
<keyword evidence="2 6" id="KW-0479">Metal-binding</keyword>
<feature type="compositionally biased region" description="Low complexity" evidence="8">
    <location>
        <begin position="417"/>
        <end position="437"/>
    </location>
</feature>
<keyword evidence="7" id="KW-0732">Signal</keyword>
<keyword evidence="11" id="KW-1185">Reference proteome</keyword>
<evidence type="ECO:0000313" key="11">
    <source>
        <dbReference type="Proteomes" id="UP000594262"/>
    </source>
</evidence>
<sequence length="633" mass="69620">MKASKCLRVMLCVAALATLCHGGSLKKRLFGALKKLGMDAVSSYDPTPDVKENVLNPTKGRRVYSEAKHRFELQRERLAGFKDPTVVEGDLKNLSPAIKNLINGKATKREIMSAVKWPVERDGDDKPVVNIPYVNDGLSDNGKQALDAAIEDLKQFTCIRLAPRSSQADYIRFFKGEGCFSTIGRTGGKQDLSIGGGCGYKGTVLHEIMHALGFFHEHTRPDRDDHIIVKFENIIDNMEFNFKKYPHNLVTDFNAPYDLHSVTHYNQYAFSTGVGVQSIQPKDPSFDVNSMGQRFGMSVTDAAQIRAAYCEQPFTTTTTSTTTTIPPPPVLPTTSTTTLDPDLLNPPTTTTTTLVPPLLPTTTTTLVPPLDTTTTTTTLVPPLLPTTTTTTTLIPPIPVLPTTSTTTLDPDLLKTTTTTTLPGQTTISTTTSTTPVPGEENGCPMPPCEQCQNPACGQQQGGQCPYQAPCWPSDFMWSNTGFPQTCGCNGDQQQSQDQQQQQGQDTNNNDGPTEPAKDENDKRCNMCKCLSIKSKSTPKSWEHNHFCYKPGSHDPNFKILRNGDIAGKRCLLIDDSKESDNLHLCFNKSAPYDLSWSDVDQTDVDGKSRCLKMENPHDWAWGKQKFLCQSPPN</sequence>
<dbReference type="CDD" id="cd04280">
    <property type="entry name" value="ZnMc_astacin_like"/>
    <property type="match status" value="1"/>
</dbReference>
<dbReference type="InterPro" id="IPR034035">
    <property type="entry name" value="Astacin-like_dom"/>
</dbReference>
<feature type="binding site" evidence="6">
    <location>
        <position position="216"/>
    </location>
    <ligand>
        <name>Zn(2+)</name>
        <dbReference type="ChEBI" id="CHEBI:29105"/>
        <note>catalytic</note>
    </ligand>
</feature>
<dbReference type="Gene3D" id="3.40.390.10">
    <property type="entry name" value="Collagenase (Catalytic Domain)"/>
    <property type="match status" value="1"/>
</dbReference>
<keyword evidence="5 6" id="KW-0482">Metalloprotease</keyword>
<feature type="region of interest" description="Disordered" evidence="8">
    <location>
        <begin position="417"/>
        <end position="439"/>
    </location>
</feature>
<dbReference type="PANTHER" id="PTHR10127:SF780">
    <property type="entry name" value="METALLOENDOPEPTIDASE"/>
    <property type="match status" value="1"/>
</dbReference>
<evidence type="ECO:0000256" key="6">
    <source>
        <dbReference type="PROSITE-ProRule" id="PRU01211"/>
    </source>
</evidence>
<dbReference type="GO" id="GO:0004222">
    <property type="term" value="F:metalloendopeptidase activity"/>
    <property type="evidence" value="ECO:0007669"/>
    <property type="project" value="UniProtKB-UniRule"/>
</dbReference>
<dbReference type="InterPro" id="IPR001506">
    <property type="entry name" value="Peptidase_M12A"/>
</dbReference>
<evidence type="ECO:0000256" key="3">
    <source>
        <dbReference type="ARBA" id="ARBA00022801"/>
    </source>
</evidence>
<feature type="domain" description="Peptidase M12A" evidence="9">
    <location>
        <begin position="105"/>
        <end position="311"/>
    </location>
</feature>
<dbReference type="InterPro" id="IPR024079">
    <property type="entry name" value="MetalloPept_cat_dom_sf"/>
</dbReference>
<dbReference type="InterPro" id="IPR006026">
    <property type="entry name" value="Peptidase_Metallo"/>
</dbReference>
<dbReference type="PROSITE" id="PS51864">
    <property type="entry name" value="ASTACIN"/>
    <property type="match status" value="1"/>
</dbReference>
<dbReference type="EnsemblMetazoa" id="CLYHEMT016692.1">
    <property type="protein sequence ID" value="CLYHEMP016692.1"/>
    <property type="gene ID" value="CLYHEMG016692"/>
</dbReference>
<dbReference type="PANTHER" id="PTHR10127">
    <property type="entry name" value="DISCOIDIN, CUB, EGF, LAMININ , AND ZINC METALLOPROTEASE DOMAIN CONTAINING"/>
    <property type="match status" value="1"/>
</dbReference>
<reference evidence="10" key="1">
    <citation type="submission" date="2021-01" db="UniProtKB">
        <authorList>
            <consortium name="EnsemblMetazoa"/>
        </authorList>
    </citation>
    <scope>IDENTIFICATION</scope>
</reference>
<proteinExistence type="predicted"/>
<protein>
    <recommendedName>
        <fullName evidence="7">Metalloendopeptidase</fullName>
        <ecNumber evidence="7">3.4.24.-</ecNumber>
    </recommendedName>
</protein>
<keyword evidence="4 6" id="KW-0862">Zinc</keyword>
<evidence type="ECO:0000259" key="9">
    <source>
        <dbReference type="PROSITE" id="PS51864"/>
    </source>
</evidence>
<feature type="binding site" evidence="6">
    <location>
        <position position="210"/>
    </location>
    <ligand>
        <name>Zn(2+)</name>
        <dbReference type="ChEBI" id="CHEBI:29105"/>
        <note>catalytic</note>
    </ligand>
</feature>
<dbReference type="EC" id="3.4.24.-" evidence="7"/>
<dbReference type="SUPFAM" id="SSF55486">
    <property type="entry name" value="Metalloproteases ('zincins'), catalytic domain"/>
    <property type="match status" value="1"/>
</dbReference>
<feature type="signal peptide" evidence="7">
    <location>
        <begin position="1"/>
        <end position="22"/>
    </location>
</feature>
<dbReference type="GeneID" id="136803353"/>
<evidence type="ECO:0000256" key="7">
    <source>
        <dbReference type="RuleBase" id="RU361183"/>
    </source>
</evidence>
<dbReference type="Proteomes" id="UP000594262">
    <property type="component" value="Unplaced"/>
</dbReference>
<dbReference type="GO" id="GO:0006508">
    <property type="term" value="P:proteolysis"/>
    <property type="evidence" value="ECO:0007669"/>
    <property type="project" value="UniProtKB-KW"/>
</dbReference>
<feature type="region of interest" description="Disordered" evidence="8">
    <location>
        <begin position="488"/>
        <end position="521"/>
    </location>
</feature>
<dbReference type="PRINTS" id="PR00480">
    <property type="entry name" value="ASTACIN"/>
</dbReference>
<dbReference type="SMART" id="SM00235">
    <property type="entry name" value="ZnMc"/>
    <property type="match status" value="1"/>
</dbReference>
<feature type="active site" evidence="6">
    <location>
        <position position="207"/>
    </location>
</feature>
<dbReference type="Pfam" id="PF01400">
    <property type="entry name" value="Astacin"/>
    <property type="match status" value="1"/>
</dbReference>
<name>A0A7M5X2D4_9CNID</name>
<evidence type="ECO:0000313" key="10">
    <source>
        <dbReference type="EnsemblMetazoa" id="CLYHEMP016692.1"/>
    </source>
</evidence>
<evidence type="ECO:0000256" key="2">
    <source>
        <dbReference type="ARBA" id="ARBA00022723"/>
    </source>
</evidence>
<dbReference type="AlphaFoldDB" id="A0A7M5X2D4"/>
<dbReference type="RefSeq" id="XP_066916180.1">
    <property type="nucleotide sequence ID" value="XM_067060079.1"/>
</dbReference>
<evidence type="ECO:0000256" key="1">
    <source>
        <dbReference type="ARBA" id="ARBA00022670"/>
    </source>
</evidence>
<comment type="cofactor">
    <cofactor evidence="6 7">
        <name>Zn(2+)</name>
        <dbReference type="ChEBI" id="CHEBI:29105"/>
    </cofactor>
    <text evidence="6 7">Binds 1 zinc ion per subunit.</text>
</comment>
<feature type="binding site" evidence="6">
    <location>
        <position position="206"/>
    </location>
    <ligand>
        <name>Zn(2+)</name>
        <dbReference type="ChEBI" id="CHEBI:29105"/>
        <note>catalytic</note>
    </ligand>
</feature>
<comment type="caution">
    <text evidence="6">Lacks conserved residue(s) required for the propagation of feature annotation.</text>
</comment>
<evidence type="ECO:0000256" key="8">
    <source>
        <dbReference type="SAM" id="MobiDB-lite"/>
    </source>
</evidence>
<evidence type="ECO:0000256" key="5">
    <source>
        <dbReference type="ARBA" id="ARBA00023049"/>
    </source>
</evidence>
<accession>A0A7M5X2D4</accession>
<keyword evidence="3 6" id="KW-0378">Hydrolase</keyword>
<dbReference type="GO" id="GO:0008270">
    <property type="term" value="F:zinc ion binding"/>
    <property type="evidence" value="ECO:0007669"/>
    <property type="project" value="UniProtKB-UniRule"/>
</dbReference>
<keyword evidence="1 6" id="KW-0645">Protease</keyword>